<evidence type="ECO:0000313" key="6">
    <source>
        <dbReference type="EMBL" id="MCC2188812.1"/>
    </source>
</evidence>
<dbReference type="InterPro" id="IPR006145">
    <property type="entry name" value="PsdUridine_synth_RsuA/RluA"/>
</dbReference>
<dbReference type="Proteomes" id="UP001197875">
    <property type="component" value="Unassembled WGS sequence"/>
</dbReference>
<dbReference type="Pfam" id="PF00849">
    <property type="entry name" value="PseudoU_synth_2"/>
    <property type="match status" value="1"/>
</dbReference>
<evidence type="ECO:0000256" key="1">
    <source>
        <dbReference type="ARBA" id="ARBA00000073"/>
    </source>
</evidence>
<dbReference type="AlphaFoldDB" id="A0AAE3DQM7"/>
<dbReference type="InterPro" id="IPR050188">
    <property type="entry name" value="RluA_PseudoU_synthase"/>
</dbReference>
<dbReference type="InterPro" id="IPR006224">
    <property type="entry name" value="PsdUridine_synth_RluA-like_CS"/>
</dbReference>
<reference evidence="6 7" key="1">
    <citation type="submission" date="2021-10" db="EMBL/GenBank/DDBJ databases">
        <title>Anaerobic single-cell dispensing facilitates the cultivation of human gut bacteria.</title>
        <authorList>
            <person name="Afrizal A."/>
        </authorList>
    </citation>
    <scope>NUCLEOTIDE SEQUENCE [LARGE SCALE GENOMIC DNA]</scope>
    <source>
        <strain evidence="6 7">CLA-AA-H277</strain>
    </source>
</reference>
<protein>
    <recommendedName>
        <fullName evidence="4">Pseudouridine synthase</fullName>
        <ecNumber evidence="4">5.4.99.-</ecNumber>
    </recommendedName>
</protein>
<evidence type="ECO:0000256" key="4">
    <source>
        <dbReference type="RuleBase" id="RU362028"/>
    </source>
</evidence>
<dbReference type="GO" id="GO:0003723">
    <property type="term" value="F:RNA binding"/>
    <property type="evidence" value="ECO:0007669"/>
    <property type="project" value="InterPro"/>
</dbReference>
<dbReference type="SUPFAM" id="SSF55120">
    <property type="entry name" value="Pseudouridine synthase"/>
    <property type="match status" value="1"/>
</dbReference>
<dbReference type="GO" id="GO:0000455">
    <property type="term" value="P:enzyme-directed rRNA pseudouridine synthesis"/>
    <property type="evidence" value="ECO:0007669"/>
    <property type="project" value="TreeGrafter"/>
</dbReference>
<dbReference type="RefSeq" id="WP_227614297.1">
    <property type="nucleotide sequence ID" value="NZ_JAJEPR010000004.1"/>
</dbReference>
<keyword evidence="4" id="KW-0413">Isomerase</keyword>
<comment type="catalytic activity">
    <reaction evidence="1 4">
        <text>a uridine in RNA = a pseudouridine in RNA</text>
        <dbReference type="Rhea" id="RHEA:48348"/>
        <dbReference type="Rhea" id="RHEA-COMP:12068"/>
        <dbReference type="Rhea" id="RHEA-COMP:12069"/>
        <dbReference type="ChEBI" id="CHEBI:65314"/>
        <dbReference type="ChEBI" id="CHEBI:65315"/>
    </reaction>
</comment>
<dbReference type="EMBL" id="JAJEPR010000004">
    <property type="protein sequence ID" value="MCC2188812.1"/>
    <property type="molecule type" value="Genomic_DNA"/>
</dbReference>
<dbReference type="InterPro" id="IPR020103">
    <property type="entry name" value="PsdUridine_synth_cat_dom_sf"/>
</dbReference>
<feature type="active site" evidence="3">
    <location>
        <position position="137"/>
    </location>
</feature>
<dbReference type="CDD" id="cd02869">
    <property type="entry name" value="PseudoU_synth_RluA_like"/>
    <property type="match status" value="1"/>
</dbReference>
<dbReference type="PROSITE" id="PS01129">
    <property type="entry name" value="PSI_RLU"/>
    <property type="match status" value="1"/>
</dbReference>
<feature type="domain" description="Pseudouridine synthase RsuA/RluA-like" evidence="5">
    <location>
        <begin position="90"/>
        <end position="239"/>
    </location>
</feature>
<dbReference type="InterPro" id="IPR006225">
    <property type="entry name" value="PsdUridine_synth_RluC/D"/>
</dbReference>
<comment type="function">
    <text evidence="4">Responsible for synthesis of pseudouridine from uracil.</text>
</comment>
<sequence length="296" mass="33521">MERIFEYQITAAEEGRKIGDFLREKGYSRHLLRQLKETEDGLLRNAQPTFTTVALKAGDRIRVRLLEKAEGSEAIMPAPLPFEIVYEDEDLLVVNKPADMPIHPSFQNHGNTLADALTWHYQQHGEDFVYRCINRLDRDTTGLLIVAKHLLSASILSDMVGKREIHREYLAIVKGIPPENGTISAPIGRKKGSAILREVNFETGEPAVTHFARLEIRNGLSLVSLKLETGRTHQIRVHMGYIGCPLIGDYLYYPECSRISRQALHSHRLSFLHPITGKALSFTAPLPEDMEKAFWS</sequence>
<comment type="similarity">
    <text evidence="2 4">Belongs to the pseudouridine synthase RluA family.</text>
</comment>
<proteinExistence type="inferred from homology"/>
<dbReference type="Gene3D" id="3.30.2350.10">
    <property type="entry name" value="Pseudouridine synthase"/>
    <property type="match status" value="1"/>
</dbReference>
<evidence type="ECO:0000313" key="7">
    <source>
        <dbReference type="Proteomes" id="UP001197875"/>
    </source>
</evidence>
<comment type="caution">
    <text evidence="6">The sequence shown here is derived from an EMBL/GenBank/DDBJ whole genome shotgun (WGS) entry which is preliminary data.</text>
</comment>
<evidence type="ECO:0000256" key="3">
    <source>
        <dbReference type="PIRSR" id="PIRSR606225-1"/>
    </source>
</evidence>
<dbReference type="EC" id="5.4.99.-" evidence="4"/>
<name>A0AAE3DQM7_9FIRM</name>
<dbReference type="PANTHER" id="PTHR21600:SF35">
    <property type="entry name" value="PSEUDOURIDINE SYNTHASE"/>
    <property type="match status" value="1"/>
</dbReference>
<gene>
    <name evidence="6" type="ORF">LKD71_03065</name>
</gene>
<evidence type="ECO:0000259" key="5">
    <source>
        <dbReference type="Pfam" id="PF00849"/>
    </source>
</evidence>
<organism evidence="6 7">
    <name type="scientific">Fusicatenibacter faecihominis</name>
    <dbReference type="NCBI Taxonomy" id="2881276"/>
    <lineage>
        <taxon>Bacteria</taxon>
        <taxon>Bacillati</taxon>
        <taxon>Bacillota</taxon>
        <taxon>Clostridia</taxon>
        <taxon>Lachnospirales</taxon>
        <taxon>Lachnospiraceae</taxon>
        <taxon>Fusicatenibacter</taxon>
    </lineage>
</organism>
<dbReference type="PANTHER" id="PTHR21600">
    <property type="entry name" value="MITOCHONDRIAL RNA PSEUDOURIDINE SYNTHASE"/>
    <property type="match status" value="1"/>
</dbReference>
<dbReference type="NCBIfam" id="TIGR00005">
    <property type="entry name" value="rluA_subfam"/>
    <property type="match status" value="1"/>
</dbReference>
<evidence type="ECO:0000256" key="2">
    <source>
        <dbReference type="ARBA" id="ARBA00010876"/>
    </source>
</evidence>
<accession>A0AAE3DQM7</accession>
<keyword evidence="7" id="KW-1185">Reference proteome</keyword>
<dbReference type="GO" id="GO:0009982">
    <property type="term" value="F:pseudouridine synthase activity"/>
    <property type="evidence" value="ECO:0007669"/>
    <property type="project" value="InterPro"/>
</dbReference>
<dbReference type="GO" id="GO:0140098">
    <property type="term" value="F:catalytic activity, acting on RNA"/>
    <property type="evidence" value="ECO:0007669"/>
    <property type="project" value="UniProtKB-ARBA"/>
</dbReference>